<dbReference type="RefSeq" id="WP_199396949.1">
    <property type="nucleotide sequence ID" value="NZ_JAEMHK010000019.1"/>
</dbReference>
<dbReference type="Proteomes" id="UP000641025">
    <property type="component" value="Unassembled WGS sequence"/>
</dbReference>
<gene>
    <name evidence="2" type="ORF">JFN90_20315</name>
</gene>
<sequence length="193" mass="21756">MYRHKTACSLAATAFLATVVAAVVHHGTVNRSFAPGKETVSVAAPEQAYDVWRQKQVKGRTLVLFDRYPHMRGRFNYQGEPQLQTSNLVEFSIFKNVIRKIYFIVPDDAWEDFLHEKTTKQVKPIPGLTRGISLYNLNGLPMVATTPSSLPHIPEQVLVYINAGVFDARQAQELLTRKAIDSDITVIFQGNRK</sequence>
<accession>A0ABS0YWZ9</accession>
<keyword evidence="3" id="KW-1185">Reference proteome</keyword>
<feature type="signal peptide" evidence="1">
    <location>
        <begin position="1"/>
        <end position="21"/>
    </location>
</feature>
<evidence type="ECO:0000256" key="1">
    <source>
        <dbReference type="SAM" id="SignalP"/>
    </source>
</evidence>
<keyword evidence="1" id="KW-0732">Signal</keyword>
<feature type="chain" id="PRO_5046658699" evidence="1">
    <location>
        <begin position="22"/>
        <end position="193"/>
    </location>
</feature>
<name>A0ABS0YWZ9_9BACT</name>
<evidence type="ECO:0000313" key="2">
    <source>
        <dbReference type="EMBL" id="MBJ6802480.1"/>
    </source>
</evidence>
<dbReference type="EMBL" id="JAEMHK010000019">
    <property type="protein sequence ID" value="MBJ6802480.1"/>
    <property type="molecule type" value="Genomic_DNA"/>
</dbReference>
<reference evidence="2 3" key="1">
    <citation type="submission" date="2020-12" db="EMBL/GenBank/DDBJ databases">
        <title>Geomonas sp. Red259, isolated from paddy soil.</title>
        <authorList>
            <person name="Xu Z."/>
            <person name="Zhang Z."/>
            <person name="Masuda Y."/>
            <person name="Itoh H."/>
            <person name="Senoo K."/>
        </authorList>
    </citation>
    <scope>NUCLEOTIDE SEQUENCE [LARGE SCALE GENOMIC DNA]</scope>
    <source>
        <strain evidence="2 3">Red259</strain>
    </source>
</reference>
<organism evidence="2 3">
    <name type="scientific">Geomonas propionica</name>
    <dbReference type="NCBI Taxonomy" id="2798582"/>
    <lineage>
        <taxon>Bacteria</taxon>
        <taxon>Pseudomonadati</taxon>
        <taxon>Thermodesulfobacteriota</taxon>
        <taxon>Desulfuromonadia</taxon>
        <taxon>Geobacterales</taxon>
        <taxon>Geobacteraceae</taxon>
        <taxon>Geomonas</taxon>
    </lineage>
</organism>
<evidence type="ECO:0000313" key="3">
    <source>
        <dbReference type="Proteomes" id="UP000641025"/>
    </source>
</evidence>
<protein>
    <submittedName>
        <fullName evidence="2">Uncharacterized protein</fullName>
    </submittedName>
</protein>
<comment type="caution">
    <text evidence="2">The sequence shown here is derived from an EMBL/GenBank/DDBJ whole genome shotgun (WGS) entry which is preliminary data.</text>
</comment>
<proteinExistence type="predicted"/>